<dbReference type="InterPro" id="IPR039966">
    <property type="entry name" value="C553.12c"/>
</dbReference>
<keyword evidence="2" id="KW-0472">Membrane</keyword>
<evidence type="ECO:0000313" key="3">
    <source>
        <dbReference type="EMBL" id="OLY84619.1"/>
    </source>
</evidence>
<evidence type="ECO:0000256" key="1">
    <source>
        <dbReference type="SAM" id="MobiDB-lite"/>
    </source>
</evidence>
<feature type="region of interest" description="Disordered" evidence="1">
    <location>
        <begin position="21"/>
        <end position="44"/>
    </location>
</feature>
<evidence type="ECO:0000313" key="4">
    <source>
        <dbReference type="Proteomes" id="UP000187455"/>
    </source>
</evidence>
<organism evidence="3 4">
    <name type="scientific">Smittium mucronatum</name>
    <dbReference type="NCBI Taxonomy" id="133383"/>
    <lineage>
        <taxon>Eukaryota</taxon>
        <taxon>Fungi</taxon>
        <taxon>Fungi incertae sedis</taxon>
        <taxon>Zoopagomycota</taxon>
        <taxon>Kickxellomycotina</taxon>
        <taxon>Harpellomycetes</taxon>
        <taxon>Harpellales</taxon>
        <taxon>Legeriomycetaceae</taxon>
        <taxon>Smittium</taxon>
    </lineage>
</organism>
<dbReference type="Proteomes" id="UP000187455">
    <property type="component" value="Unassembled WGS sequence"/>
</dbReference>
<keyword evidence="2" id="KW-0812">Transmembrane</keyword>
<gene>
    <name evidence="3" type="ORF">AYI68_g1213</name>
</gene>
<feature type="transmembrane region" description="Helical" evidence="2">
    <location>
        <begin position="369"/>
        <end position="391"/>
    </location>
</feature>
<feature type="transmembrane region" description="Helical" evidence="2">
    <location>
        <begin position="282"/>
        <end position="301"/>
    </location>
</feature>
<dbReference type="EMBL" id="LSSL01000431">
    <property type="protein sequence ID" value="OLY84619.1"/>
    <property type="molecule type" value="Genomic_DNA"/>
</dbReference>
<feature type="transmembrane region" description="Helical" evidence="2">
    <location>
        <begin position="244"/>
        <end position="270"/>
    </location>
</feature>
<proteinExistence type="predicted"/>
<name>A0A1R0H650_9FUNG</name>
<dbReference type="PANTHER" id="PTHR40467">
    <property type="match status" value="1"/>
</dbReference>
<dbReference type="OrthoDB" id="5541877at2759"/>
<dbReference type="AlphaFoldDB" id="A0A1R0H650"/>
<reference evidence="3 4" key="1">
    <citation type="journal article" date="2016" name="Mol. Biol. Evol.">
        <title>Genome-Wide Survey of Gut Fungi (Harpellales) Reveals the First Horizontally Transferred Ubiquitin Gene from a Mosquito Host.</title>
        <authorList>
            <person name="Wang Y."/>
            <person name="White M.M."/>
            <person name="Kvist S."/>
            <person name="Moncalvo J.M."/>
        </authorList>
    </citation>
    <scope>NUCLEOTIDE SEQUENCE [LARGE SCALE GENOMIC DNA]</scope>
    <source>
        <strain evidence="3 4">ALG-7-W6</strain>
    </source>
</reference>
<feature type="transmembrane region" description="Helical" evidence="2">
    <location>
        <begin position="204"/>
        <end position="224"/>
    </location>
</feature>
<keyword evidence="4" id="KW-1185">Reference proteome</keyword>
<protein>
    <submittedName>
        <fullName evidence="3">Uncharacterized protein</fullName>
    </submittedName>
</protein>
<sequence length="448" mass="51908">MAIDGHPNSNKDSLHKNLKFDLGSFSDRTPRRKANPSKINSEHPLKRSSRHFDLDINTFNPKISSDSASLLARDPLIYDSIDFFPITIDPFSNYTPKPPIFSVEDSYIFNKNAPYESSFIKSGSNSAGSSINIIPNSLIADSEVFRNDDFDVFNPHWDDMITFRESRLKIKKRRTWSISHSLISEEPQKNSPSNFLSSKIENPFFRFTIIALLPISVTLAWVSVPIPSRLKPSDYNPLSYQSNFWFFLFFYYGVYNICALMLVTHIFHLYSLNWWPESMSAASANITSWVFSMSIGASLYIYDVRLLHNPLVWTGITLVTLLFPLIISFVQIRRHYSTTTIRQNAGQNPEETIFSHSLEWRVPSSYLRFLWFTGIFVNWYIALIAGEYLAYRWCFWMGYFHKNKILAFAKFICEIEKSQPVFDPSIRLLIVDSPVHPFAYEQVHLPIS</sequence>
<feature type="transmembrane region" description="Helical" evidence="2">
    <location>
        <begin position="313"/>
        <end position="332"/>
    </location>
</feature>
<comment type="caution">
    <text evidence="3">The sequence shown here is derived from an EMBL/GenBank/DDBJ whole genome shotgun (WGS) entry which is preliminary data.</text>
</comment>
<evidence type="ECO:0000256" key="2">
    <source>
        <dbReference type="SAM" id="Phobius"/>
    </source>
</evidence>
<keyword evidence="2" id="KW-1133">Transmembrane helix</keyword>
<accession>A0A1R0H650</accession>
<dbReference type="PANTHER" id="PTHR40467:SF1">
    <property type="match status" value="1"/>
</dbReference>